<dbReference type="RefSeq" id="WP_225700012.1">
    <property type="nucleotide sequence ID" value="NZ_JAIXNE010000010.1"/>
</dbReference>
<keyword evidence="1" id="KW-0472">Membrane</keyword>
<feature type="domain" description="Uncharacterized protein YyaB-like PH" evidence="2">
    <location>
        <begin position="67"/>
        <end position="142"/>
    </location>
</feature>
<dbReference type="Pfam" id="PF06713">
    <property type="entry name" value="bPH_4"/>
    <property type="match status" value="1"/>
</dbReference>
<comment type="caution">
    <text evidence="3">The sequence shown here is derived from an EMBL/GenBank/DDBJ whole genome shotgun (WGS) entry which is preliminary data.</text>
</comment>
<dbReference type="GO" id="GO:0030153">
    <property type="term" value="P:bacteriocin immunity"/>
    <property type="evidence" value="ECO:0007669"/>
    <property type="project" value="InterPro"/>
</dbReference>
<dbReference type="InterPro" id="IPR009589">
    <property type="entry name" value="PH_YyaB-like"/>
</dbReference>
<evidence type="ECO:0000256" key="1">
    <source>
        <dbReference type="SAM" id="Phobius"/>
    </source>
</evidence>
<keyword evidence="1" id="KW-0812">Transmembrane</keyword>
<sequence>MNHQEYKFKSKQTFWVLLIYWFTIGVSIFAIVMVLLKGSEENIWIKVFAIVMMSLSAGLIIWIWLGTRYVVREEKLYYYSGPVRGVIPINSIRKLEVGRTLWVGVRPALATGGIIIYYGSSDLIYVSPDTNEKFIQCITAINHKIQVDRQLFK</sequence>
<accession>A0A9X1HWX7</accession>
<keyword evidence="4" id="KW-1185">Reference proteome</keyword>
<evidence type="ECO:0000259" key="2">
    <source>
        <dbReference type="Pfam" id="PF06713"/>
    </source>
</evidence>
<feature type="transmembrane region" description="Helical" evidence="1">
    <location>
        <begin position="12"/>
        <end position="37"/>
    </location>
</feature>
<proteinExistence type="predicted"/>
<gene>
    <name evidence="3" type="ORF">LDX50_30040</name>
</gene>
<dbReference type="EMBL" id="JAIXNE010000010">
    <property type="protein sequence ID" value="MCA6079151.1"/>
    <property type="molecule type" value="Genomic_DNA"/>
</dbReference>
<protein>
    <submittedName>
        <fullName evidence="3">PH domain-containing protein</fullName>
    </submittedName>
</protein>
<reference evidence="3" key="1">
    <citation type="submission" date="2021-09" db="EMBL/GenBank/DDBJ databases">
        <title>Fulvivirga sp. isolated from coastal sediment.</title>
        <authorList>
            <person name="Yu H."/>
        </authorList>
    </citation>
    <scope>NUCLEOTIDE SEQUENCE</scope>
    <source>
        <strain evidence="3">1062</strain>
    </source>
</reference>
<evidence type="ECO:0000313" key="4">
    <source>
        <dbReference type="Proteomes" id="UP001139409"/>
    </source>
</evidence>
<dbReference type="Proteomes" id="UP001139409">
    <property type="component" value="Unassembled WGS sequence"/>
</dbReference>
<keyword evidence="1" id="KW-1133">Transmembrane helix</keyword>
<dbReference type="AlphaFoldDB" id="A0A9X1HWX7"/>
<evidence type="ECO:0000313" key="3">
    <source>
        <dbReference type="EMBL" id="MCA6079151.1"/>
    </source>
</evidence>
<name>A0A9X1HWX7_9BACT</name>
<feature type="transmembrane region" description="Helical" evidence="1">
    <location>
        <begin position="43"/>
        <end position="65"/>
    </location>
</feature>
<organism evidence="3 4">
    <name type="scientific">Fulvivirga sedimenti</name>
    <dbReference type="NCBI Taxonomy" id="2879465"/>
    <lineage>
        <taxon>Bacteria</taxon>
        <taxon>Pseudomonadati</taxon>
        <taxon>Bacteroidota</taxon>
        <taxon>Cytophagia</taxon>
        <taxon>Cytophagales</taxon>
        <taxon>Fulvivirgaceae</taxon>
        <taxon>Fulvivirga</taxon>
    </lineage>
</organism>